<keyword evidence="1" id="KW-1133">Transmembrane helix</keyword>
<comment type="caution">
    <text evidence="2">The sequence shown here is derived from an EMBL/GenBank/DDBJ whole genome shotgun (WGS) entry which is preliminary data.</text>
</comment>
<organism evidence="2 3">
    <name type="scientific">Lentinula raphanica</name>
    <dbReference type="NCBI Taxonomy" id="153919"/>
    <lineage>
        <taxon>Eukaryota</taxon>
        <taxon>Fungi</taxon>
        <taxon>Dikarya</taxon>
        <taxon>Basidiomycota</taxon>
        <taxon>Agaricomycotina</taxon>
        <taxon>Agaricomycetes</taxon>
        <taxon>Agaricomycetidae</taxon>
        <taxon>Agaricales</taxon>
        <taxon>Marasmiineae</taxon>
        <taxon>Omphalotaceae</taxon>
        <taxon>Lentinula</taxon>
    </lineage>
</organism>
<feature type="transmembrane region" description="Helical" evidence="1">
    <location>
        <begin position="33"/>
        <end position="54"/>
    </location>
</feature>
<sequence length="114" mass="12735">MVVLSSWVWTAILLEHNARPSQTHPLTRSKAHFSLYVLLTFLWTVLAAFQFTEVPRACANLVNISDKPDLGPISCVPRIATGVIALLLSILSLLTAIMVYLDRGREEEAEKRFA</sequence>
<name>A0AA38UBC5_9AGAR</name>
<evidence type="ECO:0000313" key="2">
    <source>
        <dbReference type="EMBL" id="KAJ3836234.1"/>
    </source>
</evidence>
<accession>A0AA38UBC5</accession>
<dbReference type="AlphaFoldDB" id="A0AA38UBC5"/>
<proteinExistence type="predicted"/>
<evidence type="ECO:0000256" key="1">
    <source>
        <dbReference type="SAM" id="Phobius"/>
    </source>
</evidence>
<reference evidence="2" key="1">
    <citation type="submission" date="2022-08" db="EMBL/GenBank/DDBJ databases">
        <authorList>
            <consortium name="DOE Joint Genome Institute"/>
            <person name="Min B."/>
            <person name="Riley R."/>
            <person name="Sierra-Patev S."/>
            <person name="Naranjo-Ortiz M."/>
            <person name="Looney B."/>
            <person name="Konkel Z."/>
            <person name="Slot J.C."/>
            <person name="Sakamoto Y."/>
            <person name="Steenwyk J.L."/>
            <person name="Rokas A."/>
            <person name="Carro J."/>
            <person name="Camarero S."/>
            <person name="Ferreira P."/>
            <person name="Molpeceres G."/>
            <person name="Ruiz-Duenas F.J."/>
            <person name="Serrano A."/>
            <person name="Henrissat B."/>
            <person name="Drula E."/>
            <person name="Hughes K.W."/>
            <person name="Mata J.L."/>
            <person name="Ishikawa N.K."/>
            <person name="Vargas-Isla R."/>
            <person name="Ushijima S."/>
            <person name="Smith C.A."/>
            <person name="Ahrendt S."/>
            <person name="Andreopoulos W."/>
            <person name="He G."/>
            <person name="Labutti K."/>
            <person name="Lipzen A."/>
            <person name="Ng V."/>
            <person name="Sandor L."/>
            <person name="Barry K."/>
            <person name="Martinez A.T."/>
            <person name="Xiao Y."/>
            <person name="Gibbons J.G."/>
            <person name="Terashima K."/>
            <person name="Hibbett D.S."/>
            <person name="Grigoriev I.V."/>
        </authorList>
    </citation>
    <scope>NUCLEOTIDE SEQUENCE</scope>
    <source>
        <strain evidence="2">TFB9207</strain>
    </source>
</reference>
<dbReference type="EMBL" id="MU806338">
    <property type="protein sequence ID" value="KAJ3836234.1"/>
    <property type="molecule type" value="Genomic_DNA"/>
</dbReference>
<feature type="transmembrane region" description="Helical" evidence="1">
    <location>
        <begin position="75"/>
        <end position="101"/>
    </location>
</feature>
<keyword evidence="1" id="KW-0812">Transmembrane</keyword>
<gene>
    <name evidence="2" type="ORF">F5878DRAFT_663154</name>
</gene>
<dbReference type="Proteomes" id="UP001163846">
    <property type="component" value="Unassembled WGS sequence"/>
</dbReference>
<evidence type="ECO:0000313" key="3">
    <source>
        <dbReference type="Proteomes" id="UP001163846"/>
    </source>
</evidence>
<keyword evidence="3" id="KW-1185">Reference proteome</keyword>
<protein>
    <submittedName>
        <fullName evidence="2">Uncharacterized protein</fullName>
    </submittedName>
</protein>
<keyword evidence="1" id="KW-0472">Membrane</keyword>